<dbReference type="GeneID" id="66608689"/>
<dbReference type="PaxDb" id="722438-MPNE_0730"/>
<organism evidence="1 2">
    <name type="scientific">Mycoplasmoides pneumoniae (strain ATCC 15531 / DSM 23978 / CIP 103766 / NBRC 14401 / NCTC 10119 / FH)</name>
    <name type="common">Mycoplasma pneumoniae</name>
    <dbReference type="NCBI Taxonomy" id="722438"/>
    <lineage>
        <taxon>Bacteria</taxon>
        <taxon>Bacillati</taxon>
        <taxon>Mycoplasmatota</taxon>
        <taxon>Mycoplasmoidales</taxon>
        <taxon>Mycoplasmoidaceae</taxon>
        <taxon>Mycoplasmoides</taxon>
    </lineage>
</organism>
<name>A0A0H3DM10_MYCPB</name>
<dbReference type="PATRIC" id="fig|722438.3.peg.708"/>
<dbReference type="HOGENOM" id="CLU_1862951_0_0_14"/>
<dbReference type="InterPro" id="IPR003718">
    <property type="entry name" value="OsmC/Ohr_fam"/>
</dbReference>
<dbReference type="Proteomes" id="UP000007756">
    <property type="component" value="Chromosome"/>
</dbReference>
<dbReference type="PANTHER" id="PTHR35368">
    <property type="entry name" value="HYDROPEROXIDE REDUCTASE"/>
    <property type="match status" value="1"/>
</dbReference>
<dbReference type="AlphaFoldDB" id="A0A0H3DM10"/>
<evidence type="ECO:0000313" key="1">
    <source>
        <dbReference type="EMBL" id="ADK86800.1"/>
    </source>
</evidence>
<accession>A0A0H3DM10</accession>
<dbReference type="KEGG" id="mpj:MPNE_0730"/>
<dbReference type="STRING" id="722438.F539_03520"/>
<dbReference type="RefSeq" id="WP_010874982.1">
    <property type="nucleotide sequence ID" value="NZ_CP010546.1"/>
</dbReference>
<dbReference type="SUPFAM" id="SSF82784">
    <property type="entry name" value="OsmC-like"/>
    <property type="match status" value="1"/>
</dbReference>
<dbReference type="EMBL" id="CP002077">
    <property type="protein sequence ID" value="ADK86800.1"/>
    <property type="molecule type" value="Genomic_DNA"/>
</dbReference>
<dbReference type="Gene3D" id="3.30.300.20">
    <property type="match status" value="1"/>
</dbReference>
<gene>
    <name evidence="1" type="ordered locus">MPNE_0730</name>
</gene>
<evidence type="ECO:0000313" key="2">
    <source>
        <dbReference type="Proteomes" id="UP000007756"/>
    </source>
</evidence>
<dbReference type="InterPro" id="IPR052924">
    <property type="entry name" value="OsmC/Ohr_hydroprdx_reductase"/>
</dbReference>
<proteinExistence type="predicted"/>
<dbReference type="InterPro" id="IPR015946">
    <property type="entry name" value="KH_dom-like_a/b"/>
</dbReference>
<dbReference type="PANTHER" id="PTHR35368:SF1">
    <property type="entry name" value="HYDROPEROXIDE REDUCTASE"/>
    <property type="match status" value="1"/>
</dbReference>
<dbReference type="eggNOG" id="COG1765">
    <property type="taxonomic scope" value="Bacteria"/>
</dbReference>
<dbReference type="Gene3D" id="2.20.25.10">
    <property type="match status" value="1"/>
</dbReference>
<dbReference type="SMR" id="A0A0H3DM10"/>
<dbReference type="Pfam" id="PF02566">
    <property type="entry name" value="OsmC"/>
    <property type="match status" value="1"/>
</dbReference>
<sequence length="141" mass="15469">MDKKYDITAVLNEDSSMTAISDQFQITLDARPKHTAKGFGPLAALLSGLAACELATANLMAPAKMITINKLLMNVTGSRSTNPTDGYFGLREINLHWEIHSPNSETEIKEFIDFVSKRCPAHNTLQGVSQLKINVNVTLVH</sequence>
<reference evidence="1 2" key="1">
    <citation type="journal article" date="2010" name="Appl. Environ. Microbiol.">
        <title>Targeted chromosomal knockouts in Mycoplasma pneumoniae.</title>
        <authorList>
            <person name="Krishnakumar R."/>
            <person name="Assad-Garcia N."/>
            <person name="Benders G.A."/>
            <person name="Phan Q."/>
            <person name="Montague M.G."/>
            <person name="Glass J.I."/>
        </authorList>
    </citation>
    <scope>NUCLEOTIDE SEQUENCE [LARGE SCALE GENOMIC DNA]</scope>
    <source>
        <strain evidence="2">ATCC 15531 / DSM 22911 / NBRC 14401 / NCTC 10119 / FH</strain>
    </source>
</reference>
<dbReference type="InterPro" id="IPR036102">
    <property type="entry name" value="OsmC/Ohrsf"/>
</dbReference>
<protein>
    <submittedName>
        <fullName evidence="1">OsmC-like protein</fullName>
    </submittedName>
</protein>